<dbReference type="Proteomes" id="UP000199423">
    <property type="component" value="Unassembled WGS sequence"/>
</dbReference>
<dbReference type="AlphaFoldDB" id="A0A1I7NSX0"/>
<accession>A0A1I7NSX0</accession>
<dbReference type="STRING" id="51670.SAMN04488557_3327"/>
<gene>
    <name evidence="2" type="ORF">SAMN04488557_3327</name>
</gene>
<name>A0A1I7NSX0_9HYPH</name>
<keyword evidence="1" id="KW-0472">Membrane</keyword>
<keyword evidence="1" id="KW-1133">Transmembrane helix</keyword>
<protein>
    <submittedName>
        <fullName evidence="2">Uncharacterized protein</fullName>
    </submittedName>
</protein>
<dbReference type="EMBL" id="FPCH01000003">
    <property type="protein sequence ID" value="SFV37764.1"/>
    <property type="molecule type" value="Genomic_DNA"/>
</dbReference>
<feature type="transmembrane region" description="Helical" evidence="1">
    <location>
        <begin position="54"/>
        <end position="70"/>
    </location>
</feature>
<sequence>MTRVSVNRTLSRLYWLLAVVLALLLASKFANDIPGLPPFVVSAASNVYEFMRDMSLLIATGGVAYISNVFQKRSNFIDSLEEEWRNIVRTKSVLLSTCEKPYLATDDYLAAYYRISETIDTMRIVYRNTGETDGLIGLYPYAPLHDMRRALQTLDPRVAPEASNEKKALVRDAILQAFAALRETFLEELDLEEPQHPLLIPGSRRLKTPGAAVSALVVAENQRRRLAREPSPRPDIDEFLTTLRTEEEAQKPAAETAAVR</sequence>
<evidence type="ECO:0000313" key="3">
    <source>
        <dbReference type="Proteomes" id="UP000199423"/>
    </source>
</evidence>
<dbReference type="OrthoDB" id="7931313at2"/>
<dbReference type="RefSeq" id="WP_092868812.1">
    <property type="nucleotide sequence ID" value="NZ_FPCH01000003.1"/>
</dbReference>
<keyword evidence="1" id="KW-0812">Transmembrane</keyword>
<evidence type="ECO:0000256" key="1">
    <source>
        <dbReference type="SAM" id="Phobius"/>
    </source>
</evidence>
<keyword evidence="3" id="KW-1185">Reference proteome</keyword>
<organism evidence="2 3">
    <name type="scientific">Hyphomicrobium facile</name>
    <dbReference type="NCBI Taxonomy" id="51670"/>
    <lineage>
        <taxon>Bacteria</taxon>
        <taxon>Pseudomonadati</taxon>
        <taxon>Pseudomonadota</taxon>
        <taxon>Alphaproteobacteria</taxon>
        <taxon>Hyphomicrobiales</taxon>
        <taxon>Hyphomicrobiaceae</taxon>
        <taxon>Hyphomicrobium</taxon>
    </lineage>
</organism>
<evidence type="ECO:0000313" key="2">
    <source>
        <dbReference type="EMBL" id="SFV37764.1"/>
    </source>
</evidence>
<proteinExistence type="predicted"/>
<reference evidence="3" key="1">
    <citation type="submission" date="2016-10" db="EMBL/GenBank/DDBJ databases">
        <authorList>
            <person name="Varghese N."/>
            <person name="Submissions S."/>
        </authorList>
    </citation>
    <scope>NUCLEOTIDE SEQUENCE [LARGE SCALE GENOMIC DNA]</scope>
    <source>
        <strain evidence="3">DSM 1565</strain>
    </source>
</reference>